<dbReference type="EC" id="1.7.1.17" evidence="6"/>
<gene>
    <name evidence="6" type="primary">azoR</name>
    <name evidence="8" type="synonym">azoR1</name>
    <name evidence="8" type="ordered locus">KNP414_02344</name>
</gene>
<evidence type="ECO:0000256" key="3">
    <source>
        <dbReference type="ARBA" id="ARBA00023002"/>
    </source>
</evidence>
<evidence type="ECO:0000256" key="5">
    <source>
        <dbReference type="ARBA" id="ARBA00048542"/>
    </source>
</evidence>
<dbReference type="Gene3D" id="3.40.50.360">
    <property type="match status" value="1"/>
</dbReference>
<reference evidence="8 9" key="2">
    <citation type="journal article" date="2013" name="Genome Announc.">
        <title>Genome Sequence of Growth-Improving Paenibacillus mucilaginosus Strain KNP414.</title>
        <authorList>
            <person name="Lu J.J."/>
            <person name="Wang J.F."/>
            <person name="Hu X.F."/>
        </authorList>
    </citation>
    <scope>NUCLEOTIDE SEQUENCE [LARGE SCALE GENOMIC DNA]</scope>
    <source>
        <strain evidence="8 9">KNP414</strain>
    </source>
</reference>
<dbReference type="HOGENOM" id="CLU_088964_3_0_9"/>
<evidence type="ECO:0000259" key="7">
    <source>
        <dbReference type="Pfam" id="PF02525"/>
    </source>
</evidence>
<organism evidence="8 9">
    <name type="scientific">Paenibacillus mucilaginosus (strain KNP414)</name>
    <dbReference type="NCBI Taxonomy" id="1036673"/>
    <lineage>
        <taxon>Bacteria</taxon>
        <taxon>Bacillati</taxon>
        <taxon>Bacillota</taxon>
        <taxon>Bacilli</taxon>
        <taxon>Bacillales</taxon>
        <taxon>Paenibacillaceae</taxon>
        <taxon>Paenibacillus</taxon>
    </lineage>
</organism>
<dbReference type="GO" id="GO:0016655">
    <property type="term" value="F:oxidoreductase activity, acting on NAD(P)H, quinone or similar compound as acceptor"/>
    <property type="evidence" value="ECO:0007669"/>
    <property type="project" value="InterPro"/>
</dbReference>
<dbReference type="Pfam" id="PF02525">
    <property type="entry name" value="Flavodoxin_2"/>
    <property type="match status" value="1"/>
</dbReference>
<comment type="function">
    <text evidence="6">Also exhibits azoreductase activity. Catalyzes the reductive cleavage of the azo bond in aromatic azo compounds to the corresponding amines.</text>
</comment>
<dbReference type="InterPro" id="IPR023048">
    <property type="entry name" value="NADH:quinone_OxRdtase_FMN_depd"/>
</dbReference>
<evidence type="ECO:0000256" key="1">
    <source>
        <dbReference type="ARBA" id="ARBA00022630"/>
    </source>
</evidence>
<dbReference type="SUPFAM" id="SSF52218">
    <property type="entry name" value="Flavoproteins"/>
    <property type="match status" value="1"/>
</dbReference>
<name>F8F594_PAEMK</name>
<accession>F8F594</accession>
<comment type="catalytic activity">
    <reaction evidence="6">
        <text>2 a quinone + NADH + H(+) = 2 a 1,4-benzosemiquinone + NAD(+)</text>
        <dbReference type="Rhea" id="RHEA:65952"/>
        <dbReference type="ChEBI" id="CHEBI:15378"/>
        <dbReference type="ChEBI" id="CHEBI:57540"/>
        <dbReference type="ChEBI" id="CHEBI:57945"/>
        <dbReference type="ChEBI" id="CHEBI:132124"/>
        <dbReference type="ChEBI" id="CHEBI:134225"/>
    </reaction>
</comment>
<keyword evidence="1 6" id="KW-0285">Flavoprotein</keyword>
<comment type="cofactor">
    <cofactor evidence="6">
        <name>FMN</name>
        <dbReference type="ChEBI" id="CHEBI:58210"/>
    </cofactor>
    <text evidence="6">Binds 1 FMN per subunit.</text>
</comment>
<dbReference type="Proteomes" id="UP000006620">
    <property type="component" value="Chromosome"/>
</dbReference>
<dbReference type="GO" id="GO:0016652">
    <property type="term" value="F:oxidoreductase activity, acting on NAD(P)H as acceptor"/>
    <property type="evidence" value="ECO:0007669"/>
    <property type="project" value="UniProtKB-UniRule"/>
</dbReference>
<dbReference type="PATRIC" id="fig|1036673.3.peg.2112"/>
<dbReference type="KEGG" id="pms:KNP414_02344"/>
<protein>
    <recommendedName>
        <fullName evidence="6">FMN dependent NADH:quinone oxidoreductase</fullName>
        <ecNumber evidence="6">1.6.5.-</ecNumber>
    </recommendedName>
    <alternativeName>
        <fullName evidence="6">Azo-dye reductase</fullName>
    </alternativeName>
    <alternativeName>
        <fullName evidence="6">FMN-dependent NADH-azo compound oxidoreductase</fullName>
    </alternativeName>
    <alternativeName>
        <fullName evidence="6">FMN-dependent NADH-azoreductase</fullName>
        <ecNumber evidence="6">1.7.1.17</ecNumber>
    </alternativeName>
</protein>
<keyword evidence="2 6" id="KW-0288">FMN</keyword>
<dbReference type="AlphaFoldDB" id="F8F594"/>
<dbReference type="InterPro" id="IPR003680">
    <property type="entry name" value="Flavodoxin_fold"/>
</dbReference>
<dbReference type="RefSeq" id="WP_013916066.1">
    <property type="nucleotide sequence ID" value="NC_015690.1"/>
</dbReference>
<reference evidence="9" key="1">
    <citation type="submission" date="2011-06" db="EMBL/GenBank/DDBJ databases">
        <title>Complete genome sequence of Paenibacillus mucilaginosus KNP414.</title>
        <authorList>
            <person name="Wang J."/>
            <person name="Hu S."/>
            <person name="Hu X."/>
            <person name="Zhang B."/>
            <person name="Dong D."/>
            <person name="Zhang S."/>
            <person name="Zhao K."/>
            <person name="Wu D."/>
        </authorList>
    </citation>
    <scope>NUCLEOTIDE SEQUENCE [LARGE SCALE GENOMIC DNA]</scope>
    <source>
        <strain evidence="9">KNP414</strain>
    </source>
</reference>
<feature type="domain" description="Flavodoxin-like fold" evidence="7">
    <location>
        <begin position="3"/>
        <end position="202"/>
    </location>
</feature>
<dbReference type="HAMAP" id="MF_01216">
    <property type="entry name" value="Azoreductase_type1"/>
    <property type="match status" value="1"/>
</dbReference>
<comment type="subunit">
    <text evidence="6">Homodimer.</text>
</comment>
<evidence type="ECO:0000256" key="6">
    <source>
        <dbReference type="HAMAP-Rule" id="MF_01216"/>
    </source>
</evidence>
<keyword evidence="4 6" id="KW-0520">NAD</keyword>
<dbReference type="InterPro" id="IPR029039">
    <property type="entry name" value="Flavoprotein-like_sf"/>
</dbReference>
<comment type="caution">
    <text evidence="6">Lacks conserved residue(s) required for the propagation of feature annotation.</text>
</comment>
<dbReference type="PANTHER" id="PTHR43741:SF4">
    <property type="entry name" value="FMN-DEPENDENT NADH:QUINONE OXIDOREDUCTASE"/>
    <property type="match status" value="1"/>
</dbReference>
<comment type="catalytic activity">
    <reaction evidence="5">
        <text>N,N-dimethyl-1,4-phenylenediamine + anthranilate + 2 NAD(+) = 2-(4-dimethylaminophenyl)diazenylbenzoate + 2 NADH + 2 H(+)</text>
        <dbReference type="Rhea" id="RHEA:55872"/>
        <dbReference type="ChEBI" id="CHEBI:15378"/>
        <dbReference type="ChEBI" id="CHEBI:15783"/>
        <dbReference type="ChEBI" id="CHEBI:16567"/>
        <dbReference type="ChEBI" id="CHEBI:57540"/>
        <dbReference type="ChEBI" id="CHEBI:57945"/>
        <dbReference type="ChEBI" id="CHEBI:71579"/>
        <dbReference type="EC" id="1.7.1.17"/>
    </reaction>
    <physiologicalReaction direction="right-to-left" evidence="5">
        <dbReference type="Rhea" id="RHEA:55874"/>
    </physiologicalReaction>
</comment>
<evidence type="ECO:0000313" key="8">
    <source>
        <dbReference type="EMBL" id="AEI40905.1"/>
    </source>
</evidence>
<comment type="function">
    <text evidence="6">Quinone reductase that provides resistance to thiol-specific stress caused by electrophilic quinones.</text>
</comment>
<dbReference type="GO" id="GO:0010181">
    <property type="term" value="F:FMN binding"/>
    <property type="evidence" value="ECO:0007669"/>
    <property type="project" value="UniProtKB-UniRule"/>
</dbReference>
<sequence length="211" mass="24838">MTNLLVINAHPKVDDDSSVTLLVLRYFLETYSKRNPEAHIEQIDLYREYVPGIDRVFLDAQEKVKRSERLTEKEQRTTARMTELLRQFQRARQYVIAMPLHNFNIPSRLKDYMDNILIPRETYKFTETGSVGLLNDGRSAVVIQGSGAVYTRQDWYTEVEYSHKYLHSMFRFLGFDDYRIIRAEGTALRKREDILAETYREAYEAAIQLAP</sequence>
<proteinExistence type="inferred from homology"/>
<evidence type="ECO:0000313" key="9">
    <source>
        <dbReference type="Proteomes" id="UP000006620"/>
    </source>
</evidence>
<dbReference type="EC" id="1.6.5.-" evidence="6"/>
<dbReference type="InterPro" id="IPR050104">
    <property type="entry name" value="FMN-dep_NADH:Q_OxRdtase_AzoR1"/>
</dbReference>
<evidence type="ECO:0000256" key="2">
    <source>
        <dbReference type="ARBA" id="ARBA00022643"/>
    </source>
</evidence>
<keyword evidence="3 6" id="KW-0560">Oxidoreductase</keyword>
<dbReference type="PANTHER" id="PTHR43741">
    <property type="entry name" value="FMN-DEPENDENT NADH-AZOREDUCTASE 1"/>
    <property type="match status" value="1"/>
</dbReference>
<dbReference type="EMBL" id="CP002869">
    <property type="protein sequence ID" value="AEI40905.1"/>
    <property type="molecule type" value="Genomic_DNA"/>
</dbReference>
<dbReference type="GO" id="GO:0009055">
    <property type="term" value="F:electron transfer activity"/>
    <property type="evidence" value="ECO:0007669"/>
    <property type="project" value="UniProtKB-UniRule"/>
</dbReference>
<comment type="similarity">
    <text evidence="6">Belongs to the azoreductase type 1 family.</text>
</comment>
<evidence type="ECO:0000256" key="4">
    <source>
        <dbReference type="ARBA" id="ARBA00023027"/>
    </source>
</evidence>